<feature type="transmembrane region" description="Helical" evidence="1">
    <location>
        <begin position="27"/>
        <end position="43"/>
    </location>
</feature>
<gene>
    <name evidence="2" type="ORF">GCM10007964_03740</name>
</gene>
<dbReference type="AlphaFoldDB" id="A0A917QQP9"/>
<comment type="caution">
    <text evidence="2">The sequence shown here is derived from an EMBL/GenBank/DDBJ whole genome shotgun (WGS) entry which is preliminary data.</text>
</comment>
<evidence type="ECO:0000313" key="3">
    <source>
        <dbReference type="Proteomes" id="UP000645217"/>
    </source>
</evidence>
<keyword evidence="3" id="KW-1185">Reference proteome</keyword>
<reference evidence="2" key="1">
    <citation type="journal article" date="2014" name="Int. J. Syst. Evol. Microbiol.">
        <title>Complete genome sequence of Corynebacterium casei LMG S-19264T (=DSM 44701T), isolated from a smear-ripened cheese.</title>
        <authorList>
            <consortium name="US DOE Joint Genome Institute (JGI-PGF)"/>
            <person name="Walter F."/>
            <person name="Albersmeier A."/>
            <person name="Kalinowski J."/>
            <person name="Ruckert C."/>
        </authorList>
    </citation>
    <scope>NUCLEOTIDE SEQUENCE</scope>
    <source>
        <strain evidence="2">JCM 13064</strain>
    </source>
</reference>
<accession>A0A917QQP9</accession>
<protein>
    <recommendedName>
        <fullName evidence="4">DUF4405 domain-containing protein</fullName>
    </recommendedName>
</protein>
<feature type="transmembrane region" description="Helical" evidence="1">
    <location>
        <begin position="89"/>
        <end position="112"/>
    </location>
</feature>
<keyword evidence="1" id="KW-0812">Transmembrane</keyword>
<name>A0A917QQP9_9ACTN</name>
<dbReference type="Proteomes" id="UP000645217">
    <property type="component" value="Unassembled WGS sequence"/>
</dbReference>
<keyword evidence="1" id="KW-1133">Transmembrane helix</keyword>
<feature type="transmembrane region" description="Helical" evidence="1">
    <location>
        <begin position="49"/>
        <end position="68"/>
    </location>
</feature>
<proteinExistence type="predicted"/>
<sequence length="155" mass="16908">MERAAPVAQPAGRSVPGRRAGSRRMQTIVVTVGLLFTAFIAFASHEWGATWHSIVGIGTLGVIAWHVYSQRHWVTSAARKRTRHPERKLVIYNAVLASTFVIAMVSGFPVWLAGAGGLVERVHAASGMVFLPLVIGHLILNRRRVAAKLRRRAAA</sequence>
<evidence type="ECO:0008006" key="4">
    <source>
        <dbReference type="Google" id="ProtNLM"/>
    </source>
</evidence>
<evidence type="ECO:0000256" key="1">
    <source>
        <dbReference type="SAM" id="Phobius"/>
    </source>
</evidence>
<dbReference type="EMBL" id="BMNT01000001">
    <property type="protein sequence ID" value="GGK63920.1"/>
    <property type="molecule type" value="Genomic_DNA"/>
</dbReference>
<organism evidence="2 3">
    <name type="scientific">Sphaerisporangium melleum</name>
    <dbReference type="NCBI Taxonomy" id="321316"/>
    <lineage>
        <taxon>Bacteria</taxon>
        <taxon>Bacillati</taxon>
        <taxon>Actinomycetota</taxon>
        <taxon>Actinomycetes</taxon>
        <taxon>Streptosporangiales</taxon>
        <taxon>Streptosporangiaceae</taxon>
        <taxon>Sphaerisporangium</taxon>
    </lineage>
</organism>
<keyword evidence="1" id="KW-0472">Membrane</keyword>
<reference evidence="2" key="2">
    <citation type="submission" date="2020-09" db="EMBL/GenBank/DDBJ databases">
        <authorList>
            <person name="Sun Q."/>
            <person name="Ohkuma M."/>
        </authorList>
    </citation>
    <scope>NUCLEOTIDE SEQUENCE</scope>
    <source>
        <strain evidence="2">JCM 13064</strain>
    </source>
</reference>
<feature type="transmembrane region" description="Helical" evidence="1">
    <location>
        <begin position="124"/>
        <end position="141"/>
    </location>
</feature>
<evidence type="ECO:0000313" key="2">
    <source>
        <dbReference type="EMBL" id="GGK63920.1"/>
    </source>
</evidence>